<dbReference type="Pfam" id="PF13455">
    <property type="entry name" value="MUG113"/>
    <property type="match status" value="1"/>
</dbReference>
<dbReference type="HOGENOM" id="CLU_061168_0_0_3"/>
<evidence type="ECO:0000313" key="3">
    <source>
        <dbReference type="Proteomes" id="UP000010471"/>
    </source>
</evidence>
<geneLocation type="plasmid" evidence="2 3">
    <name>pMIC7113.05</name>
</geneLocation>
<dbReference type="EMBL" id="CP003635">
    <property type="protein sequence ID" value="AFZ22280.1"/>
    <property type="molecule type" value="Genomic_DNA"/>
</dbReference>
<keyword evidence="3" id="KW-1185">Reference proteome</keyword>
<dbReference type="KEGG" id="mic:Mic7113_6718"/>
<keyword evidence="2" id="KW-0614">Plasmid</keyword>
<feature type="domain" description="Bacteriophage T5 Orf172 DNA-binding" evidence="1">
    <location>
        <begin position="200"/>
        <end position="284"/>
    </location>
</feature>
<dbReference type="Proteomes" id="UP000010471">
    <property type="component" value="Plasmid pMIC7113.05"/>
</dbReference>
<evidence type="ECO:0000259" key="1">
    <source>
        <dbReference type="SMART" id="SM00974"/>
    </source>
</evidence>
<dbReference type="AlphaFoldDB" id="K9WPF7"/>
<name>K9WPF7_9CYAN</name>
<dbReference type="SMART" id="SM00974">
    <property type="entry name" value="T5orf172"/>
    <property type="match status" value="1"/>
</dbReference>
<gene>
    <name evidence="2" type="ORF">Mic7113_6718</name>
</gene>
<reference evidence="2 3" key="1">
    <citation type="submission" date="2012-06" db="EMBL/GenBank/DDBJ databases">
        <title>Finished plasmid 5 of genome of Microcoleus sp. PCC 7113.</title>
        <authorList>
            <consortium name="US DOE Joint Genome Institute"/>
            <person name="Gugger M."/>
            <person name="Coursin T."/>
            <person name="Rippka R."/>
            <person name="Tandeau De Marsac N."/>
            <person name="Huntemann M."/>
            <person name="Wei C.-L."/>
            <person name="Han J."/>
            <person name="Detter J.C."/>
            <person name="Han C."/>
            <person name="Tapia R."/>
            <person name="Chen A."/>
            <person name="Kyrpides N."/>
            <person name="Mavromatis K."/>
            <person name="Markowitz V."/>
            <person name="Szeto E."/>
            <person name="Ivanova N."/>
            <person name="Pagani I."/>
            <person name="Pati A."/>
            <person name="Goodwin L."/>
            <person name="Nordberg H.P."/>
            <person name="Cantor M.N."/>
            <person name="Hua S.X."/>
            <person name="Woyke T."/>
            <person name="Kerfeld C.A."/>
        </authorList>
    </citation>
    <scope>NUCLEOTIDE SEQUENCE [LARGE SCALE GENOMIC DNA]</scope>
    <source>
        <strain evidence="2 3">PCC 7113</strain>
        <plasmid evidence="2 3">pMIC7113.05</plasmid>
    </source>
</reference>
<protein>
    <submittedName>
        <fullName evidence="2">T5orf172 domain-containing protein</fullName>
    </submittedName>
</protein>
<dbReference type="OrthoDB" id="1490774at2"/>
<proteinExistence type="predicted"/>
<dbReference type="RefSeq" id="WP_015186288.1">
    <property type="nucleotide sequence ID" value="NC_019741.1"/>
</dbReference>
<sequence>MWLKFGVSSDNALVCIEDIPSGKTSLTCLYCGGGLTAKKGRVKEHHFAHTDTTCKPVANRVAYRDFPALPLYDNFNIQLSGKELEELKVFWLNYGVRNEGIFVKPSFKLILSKLLAWNEGGFYEFTPLGKIPVGALPLRLFNEVQEPSLLEKLAKLEQAAQRAQLINSQYLSEKVADLRIYRALLKRILLNNLYFLEIKVGRKLLHKIGVTKRPIEERVMEVHRDLAAHYKRVDIQVLDVWKHRGNVELYFKHRYKDFNYRIGSLTEYFRFTDVEAVLDDLRQMQPKVLEPVEMDVLEDNFISSLCRH</sequence>
<accession>K9WPF7</accession>
<evidence type="ECO:0000313" key="2">
    <source>
        <dbReference type="EMBL" id="AFZ22280.1"/>
    </source>
</evidence>
<dbReference type="InterPro" id="IPR018306">
    <property type="entry name" value="Phage_T5_Orf172_DNA-bd"/>
</dbReference>
<organism evidence="2 3">
    <name type="scientific">Allocoleopsis franciscana PCC 7113</name>
    <dbReference type="NCBI Taxonomy" id="1173027"/>
    <lineage>
        <taxon>Bacteria</taxon>
        <taxon>Bacillati</taxon>
        <taxon>Cyanobacteriota</taxon>
        <taxon>Cyanophyceae</taxon>
        <taxon>Coleofasciculales</taxon>
        <taxon>Coleofasciculaceae</taxon>
        <taxon>Allocoleopsis</taxon>
        <taxon>Allocoleopsis franciscana</taxon>
    </lineage>
</organism>